<dbReference type="AlphaFoldDB" id="Q02BZ0"/>
<gene>
    <name evidence="2" type="ordered locus">Acid_0416</name>
</gene>
<dbReference type="EMBL" id="CP000473">
    <property type="protein sequence ID" value="ABJ81426.1"/>
    <property type="molecule type" value="Genomic_DNA"/>
</dbReference>
<protein>
    <submittedName>
        <fullName evidence="2">Uncharacterized protein</fullName>
    </submittedName>
</protein>
<feature type="region of interest" description="Disordered" evidence="1">
    <location>
        <begin position="1"/>
        <end position="39"/>
    </location>
</feature>
<dbReference type="HOGENOM" id="CLU_2540800_0_0_0"/>
<name>Q02BZ0_SOLUE</name>
<organism evidence="2">
    <name type="scientific">Solibacter usitatus (strain Ellin6076)</name>
    <dbReference type="NCBI Taxonomy" id="234267"/>
    <lineage>
        <taxon>Bacteria</taxon>
        <taxon>Pseudomonadati</taxon>
        <taxon>Acidobacteriota</taxon>
        <taxon>Terriglobia</taxon>
        <taxon>Bryobacterales</taxon>
        <taxon>Solibacteraceae</taxon>
        <taxon>Candidatus Solibacter</taxon>
    </lineage>
</organism>
<dbReference type="InParanoid" id="Q02BZ0"/>
<dbReference type="KEGG" id="sus:Acid_0416"/>
<proteinExistence type="predicted"/>
<sequence length="83" mass="9422">MREVERSSLQSPDFHPLKGAQRHHRGSEEEFLAETAENAERTEQRRGGLGFLCDLCGLCEKASWRPASSVRFVARDLHRLIAS</sequence>
<evidence type="ECO:0000256" key="1">
    <source>
        <dbReference type="SAM" id="MobiDB-lite"/>
    </source>
</evidence>
<evidence type="ECO:0000313" key="2">
    <source>
        <dbReference type="EMBL" id="ABJ81426.1"/>
    </source>
</evidence>
<reference evidence="2" key="1">
    <citation type="submission" date="2006-10" db="EMBL/GenBank/DDBJ databases">
        <title>Complete sequence of Solibacter usitatus Ellin6076.</title>
        <authorList>
            <consortium name="US DOE Joint Genome Institute"/>
            <person name="Copeland A."/>
            <person name="Lucas S."/>
            <person name="Lapidus A."/>
            <person name="Barry K."/>
            <person name="Detter J.C."/>
            <person name="Glavina del Rio T."/>
            <person name="Hammon N."/>
            <person name="Israni S."/>
            <person name="Dalin E."/>
            <person name="Tice H."/>
            <person name="Pitluck S."/>
            <person name="Thompson L.S."/>
            <person name="Brettin T."/>
            <person name="Bruce D."/>
            <person name="Han C."/>
            <person name="Tapia R."/>
            <person name="Gilna P."/>
            <person name="Schmutz J."/>
            <person name="Larimer F."/>
            <person name="Land M."/>
            <person name="Hauser L."/>
            <person name="Kyrpides N."/>
            <person name="Mikhailova N."/>
            <person name="Janssen P.H."/>
            <person name="Kuske C.R."/>
            <person name="Richardson P."/>
        </authorList>
    </citation>
    <scope>NUCLEOTIDE SEQUENCE</scope>
    <source>
        <strain evidence="2">Ellin6076</strain>
    </source>
</reference>
<dbReference type="STRING" id="234267.Acid_0416"/>
<accession>Q02BZ0</accession>